<feature type="region of interest" description="Disordered" evidence="7">
    <location>
        <begin position="434"/>
        <end position="458"/>
    </location>
</feature>
<feature type="compositionally biased region" description="Basic and acidic residues" evidence="7">
    <location>
        <begin position="179"/>
        <end position="203"/>
    </location>
</feature>
<feature type="compositionally biased region" description="Acidic residues" evidence="7">
    <location>
        <begin position="264"/>
        <end position="274"/>
    </location>
</feature>
<protein>
    <submittedName>
        <fullName evidence="9">Protein kinase</fullName>
    </submittedName>
</protein>
<evidence type="ECO:0000256" key="7">
    <source>
        <dbReference type="SAM" id="MobiDB-lite"/>
    </source>
</evidence>
<reference evidence="9 10" key="1">
    <citation type="submission" date="2018-11" db="EMBL/GenBank/DDBJ databases">
        <title>Genome assembly of Steccherinum ochraceum LE-BIN_3174, the white-rot fungus of the Steccherinaceae family (The Residual Polyporoid clade, Polyporales, Basidiomycota).</title>
        <authorList>
            <person name="Fedorova T.V."/>
            <person name="Glazunova O.A."/>
            <person name="Landesman E.O."/>
            <person name="Moiseenko K.V."/>
            <person name="Psurtseva N.V."/>
            <person name="Savinova O.S."/>
            <person name="Shakhova N.V."/>
            <person name="Tyazhelova T.V."/>
            <person name="Vasina D.V."/>
        </authorList>
    </citation>
    <scope>NUCLEOTIDE SEQUENCE [LARGE SCALE GENOMIC DNA]</scope>
    <source>
        <strain evidence="9 10">LE-BIN_3174</strain>
    </source>
</reference>
<comment type="caution">
    <text evidence="9">The sequence shown here is derived from an EMBL/GenBank/DDBJ whole genome shotgun (WGS) entry which is preliminary data.</text>
</comment>
<sequence length="904" mass="98381">MMVSIPSSYKSVSSSPSVSLSHFSPPTTPPPLTPTITSAGQPIHSSQPSPALSDDSLAELSFAYERQPDGKIARVTKDSLGSKPSPPDSSPEQASPVSSSSSRLSPIPSTSNPRRSPLSRSESSPALETIAPTRSFQRVASGPLANGLASTPAATNTRIALLASGTGTGRKVTGGPRRVRLEDVKEGNERSRSDGEDGKQRELKMQIHEKENAEVSPVPPSFAFPAAQPLAEVNFGPQRSLPIPGRQAIPLPTRRLLKKIEPISETDDTAEDEAGNPMPLLKSSAGIRPRRSASMSETHEGMSQPPQFHQFNRLPVGPQRGARRVTLEEKLRQEREIALEEGYARREAEEAAEAERLAQALAETQAANPLYTRQSPSPTHLQTHMRPIAHHQRRDSDTLKSIAANMVTASSPTIAEALPLRRSPSNLGYAVTAAPNARHRRSPTAPEAPTTSEMIAPPPGLNGHVLGKTWAAGDLQESDLEQHGEEVPVPIPPQKSVPMMPPPPVPDQVAQMAGKHAQPMGASPGRSMIVNKKAYIRLDMIGRGGSSRVYRVLNPANELFAIKKVSLDKTDPETMNGYMNEIALLKRLDGNRKIIRLIDSEVKAGPGGSKGSLYLVMECGEIDIAKLLQQQQKEPLDIVWVSYYWKQMLQAVHVIHEEKIVHSDLKPANFVLVRGQVKLIDFGIANAIANDTTNIQRDSQIGTVNYMSPEAIEIPEGLRRIKVGRASDIWSLGCILYQMVYGQPPFAHLSMRAKMNSIPDPSHEIDFPEFSTPSLSRSSSSSPPSPPRMLDHLKVAVPIHVIDTIKACLVRNPKERETIPQILQRNWLANGEITSAPAQPTPPASPAPALKPDETIINPYFMQQLLRYGMSLGTQGRNMDEDELSKEAERLVEELQSVNAAAQS</sequence>
<dbReference type="Gene3D" id="1.10.510.10">
    <property type="entry name" value="Transferase(Phosphotransferase) domain 1"/>
    <property type="match status" value="1"/>
</dbReference>
<feature type="compositionally biased region" description="Low complexity" evidence="7">
    <location>
        <begin position="771"/>
        <end position="782"/>
    </location>
</feature>
<proteinExistence type="predicted"/>
<feature type="binding site" evidence="6">
    <location>
        <position position="564"/>
    </location>
    <ligand>
        <name>ATP</name>
        <dbReference type="ChEBI" id="CHEBI:30616"/>
    </ligand>
</feature>
<dbReference type="GO" id="GO:0004712">
    <property type="term" value="F:protein serine/threonine/tyrosine kinase activity"/>
    <property type="evidence" value="ECO:0007669"/>
    <property type="project" value="TreeGrafter"/>
</dbReference>
<evidence type="ECO:0000256" key="6">
    <source>
        <dbReference type="PROSITE-ProRule" id="PRU10141"/>
    </source>
</evidence>
<evidence type="ECO:0000313" key="10">
    <source>
        <dbReference type="Proteomes" id="UP000292702"/>
    </source>
</evidence>
<keyword evidence="2" id="KW-0808">Transferase</keyword>
<dbReference type="GO" id="GO:0004674">
    <property type="term" value="F:protein serine/threonine kinase activity"/>
    <property type="evidence" value="ECO:0007669"/>
    <property type="project" value="UniProtKB-KW"/>
</dbReference>
<dbReference type="PANTHER" id="PTHR22974">
    <property type="entry name" value="MIXED LINEAGE PROTEIN KINASE"/>
    <property type="match status" value="1"/>
</dbReference>
<dbReference type="FunFam" id="3.30.200.20:FF:000131">
    <property type="entry name" value="Dual specificity protein kinase TTK"/>
    <property type="match status" value="1"/>
</dbReference>
<dbReference type="GO" id="GO:0007094">
    <property type="term" value="P:mitotic spindle assembly checkpoint signaling"/>
    <property type="evidence" value="ECO:0007669"/>
    <property type="project" value="TreeGrafter"/>
</dbReference>
<dbReference type="PANTHER" id="PTHR22974:SF21">
    <property type="entry name" value="DUAL SPECIFICITY PROTEIN KINASE TTK"/>
    <property type="match status" value="1"/>
</dbReference>
<feature type="compositionally biased region" description="Low complexity" evidence="7">
    <location>
        <begin position="1"/>
        <end position="25"/>
    </location>
</feature>
<dbReference type="SMART" id="SM00220">
    <property type="entry name" value="S_TKc"/>
    <property type="match status" value="1"/>
</dbReference>
<keyword evidence="4 9" id="KW-0418">Kinase</keyword>
<accession>A0A4R0RAV2</accession>
<dbReference type="FunFam" id="1.10.510.10:FF:000224">
    <property type="entry name" value="serine/threonine-protein kinase mph1 isoform X1"/>
    <property type="match status" value="1"/>
</dbReference>
<dbReference type="GO" id="GO:0005524">
    <property type="term" value="F:ATP binding"/>
    <property type="evidence" value="ECO:0007669"/>
    <property type="project" value="UniProtKB-UniRule"/>
</dbReference>
<dbReference type="CDD" id="cd14131">
    <property type="entry name" value="PKc_Mps1"/>
    <property type="match status" value="1"/>
</dbReference>
<gene>
    <name evidence="9" type="primary">MPS1</name>
    <name evidence="9" type="ORF">EIP91_003074</name>
</gene>
<dbReference type="InterPro" id="IPR011009">
    <property type="entry name" value="Kinase-like_dom_sf"/>
</dbReference>
<keyword evidence="5 6" id="KW-0067">ATP-binding</keyword>
<evidence type="ECO:0000256" key="3">
    <source>
        <dbReference type="ARBA" id="ARBA00022741"/>
    </source>
</evidence>
<dbReference type="PROSITE" id="PS00108">
    <property type="entry name" value="PROTEIN_KINASE_ST"/>
    <property type="match status" value="1"/>
</dbReference>
<dbReference type="GO" id="GO:0034501">
    <property type="term" value="P:protein localization to kinetochore"/>
    <property type="evidence" value="ECO:0007669"/>
    <property type="project" value="TreeGrafter"/>
</dbReference>
<dbReference type="GO" id="GO:0033316">
    <property type="term" value="P:meiotic spindle assembly checkpoint signaling"/>
    <property type="evidence" value="ECO:0007669"/>
    <property type="project" value="TreeGrafter"/>
</dbReference>
<keyword evidence="10" id="KW-1185">Reference proteome</keyword>
<dbReference type="InterPro" id="IPR008271">
    <property type="entry name" value="Ser/Thr_kinase_AS"/>
</dbReference>
<feature type="compositionally biased region" description="Basic and acidic residues" evidence="7">
    <location>
        <begin position="66"/>
        <end position="77"/>
    </location>
</feature>
<dbReference type="OrthoDB" id="20524at2759"/>
<dbReference type="GO" id="GO:0098813">
    <property type="term" value="P:nuclear chromosome segregation"/>
    <property type="evidence" value="ECO:0007669"/>
    <property type="project" value="UniProtKB-ARBA"/>
</dbReference>
<evidence type="ECO:0000259" key="8">
    <source>
        <dbReference type="PROSITE" id="PS50011"/>
    </source>
</evidence>
<dbReference type="PROSITE" id="PS50011">
    <property type="entry name" value="PROTEIN_KINASE_DOM"/>
    <property type="match status" value="1"/>
</dbReference>
<dbReference type="InterPro" id="IPR027084">
    <property type="entry name" value="Mps1_cat"/>
</dbReference>
<dbReference type="GO" id="GO:0005634">
    <property type="term" value="C:nucleus"/>
    <property type="evidence" value="ECO:0007669"/>
    <property type="project" value="TreeGrafter"/>
</dbReference>
<dbReference type="Proteomes" id="UP000292702">
    <property type="component" value="Unassembled WGS sequence"/>
</dbReference>
<evidence type="ECO:0000313" key="9">
    <source>
        <dbReference type="EMBL" id="TCD65100.1"/>
    </source>
</evidence>
<evidence type="ECO:0000256" key="5">
    <source>
        <dbReference type="ARBA" id="ARBA00022840"/>
    </source>
</evidence>
<dbReference type="GO" id="GO:0000776">
    <property type="term" value="C:kinetochore"/>
    <property type="evidence" value="ECO:0007669"/>
    <property type="project" value="TreeGrafter"/>
</dbReference>
<feature type="compositionally biased region" description="Polar residues" evidence="7">
    <location>
        <begin position="38"/>
        <end position="50"/>
    </location>
</feature>
<name>A0A4R0RAV2_9APHY</name>
<dbReference type="InterPro" id="IPR017441">
    <property type="entry name" value="Protein_kinase_ATP_BS"/>
</dbReference>
<evidence type="ECO:0000256" key="2">
    <source>
        <dbReference type="ARBA" id="ARBA00022679"/>
    </source>
</evidence>
<feature type="compositionally biased region" description="Low complexity" evidence="7">
    <location>
        <begin position="90"/>
        <end position="125"/>
    </location>
</feature>
<evidence type="ECO:0000256" key="4">
    <source>
        <dbReference type="ARBA" id="ARBA00022777"/>
    </source>
</evidence>
<dbReference type="PROSITE" id="PS00107">
    <property type="entry name" value="PROTEIN_KINASE_ATP"/>
    <property type="match status" value="1"/>
</dbReference>
<evidence type="ECO:0000256" key="1">
    <source>
        <dbReference type="ARBA" id="ARBA00022527"/>
    </source>
</evidence>
<feature type="region of interest" description="Disordered" evidence="7">
    <location>
        <begin position="760"/>
        <end position="790"/>
    </location>
</feature>
<keyword evidence="3 6" id="KW-0547">Nucleotide-binding</keyword>
<dbReference type="Pfam" id="PF00069">
    <property type="entry name" value="Pkinase"/>
    <property type="match status" value="1"/>
</dbReference>
<feature type="compositionally biased region" description="Polar residues" evidence="7">
    <location>
        <begin position="371"/>
        <end position="382"/>
    </location>
</feature>
<feature type="domain" description="Protein kinase" evidence="8">
    <location>
        <begin position="535"/>
        <end position="828"/>
    </location>
</feature>
<feature type="region of interest" description="Disordered" evidence="7">
    <location>
        <begin position="1"/>
        <end position="138"/>
    </location>
</feature>
<dbReference type="EMBL" id="RWJN01000198">
    <property type="protein sequence ID" value="TCD65100.1"/>
    <property type="molecule type" value="Genomic_DNA"/>
</dbReference>
<dbReference type="InterPro" id="IPR000719">
    <property type="entry name" value="Prot_kinase_dom"/>
</dbReference>
<organism evidence="9 10">
    <name type="scientific">Steccherinum ochraceum</name>
    <dbReference type="NCBI Taxonomy" id="92696"/>
    <lineage>
        <taxon>Eukaryota</taxon>
        <taxon>Fungi</taxon>
        <taxon>Dikarya</taxon>
        <taxon>Basidiomycota</taxon>
        <taxon>Agaricomycotina</taxon>
        <taxon>Agaricomycetes</taxon>
        <taxon>Polyporales</taxon>
        <taxon>Steccherinaceae</taxon>
        <taxon>Steccherinum</taxon>
    </lineage>
</organism>
<dbReference type="AlphaFoldDB" id="A0A4R0RAV2"/>
<feature type="region of interest" description="Disordered" evidence="7">
    <location>
        <begin position="162"/>
        <end position="203"/>
    </location>
</feature>
<dbReference type="SUPFAM" id="SSF56112">
    <property type="entry name" value="Protein kinase-like (PK-like)"/>
    <property type="match status" value="1"/>
</dbReference>
<dbReference type="STRING" id="92696.A0A4R0RAV2"/>
<feature type="region of interest" description="Disordered" evidence="7">
    <location>
        <begin position="263"/>
        <end position="315"/>
    </location>
</feature>
<keyword evidence="1" id="KW-0723">Serine/threonine-protein kinase</keyword>
<dbReference type="Gene3D" id="3.30.200.20">
    <property type="entry name" value="Phosphorylase Kinase, domain 1"/>
    <property type="match status" value="1"/>
</dbReference>
<feature type="region of interest" description="Disordered" evidence="7">
    <location>
        <begin position="370"/>
        <end position="394"/>
    </location>
</feature>